<dbReference type="Proteomes" id="UP000449547">
    <property type="component" value="Unassembled WGS sequence"/>
</dbReference>
<reference evidence="5 6" key="1">
    <citation type="submission" date="2019-07" db="EMBL/GenBank/DDBJ databases">
        <title>Genome assembly of two rare yeast pathogens: Diutina rugosa and Trichomonascus ciferrii.</title>
        <authorList>
            <person name="Mixao V."/>
            <person name="Saus E."/>
            <person name="Hansen A."/>
            <person name="Lass-Flor C."/>
            <person name="Gabaldon T."/>
        </authorList>
    </citation>
    <scope>NUCLEOTIDE SEQUENCE [LARGE SCALE GENOMIC DNA]</scope>
    <source>
        <strain evidence="5 6">CBS 613</strain>
    </source>
</reference>
<keyword evidence="1 4" id="KW-0732">Signal</keyword>
<keyword evidence="6" id="KW-1185">Reference proteome</keyword>
<dbReference type="EMBL" id="SWFT01000004">
    <property type="protein sequence ID" value="KAA8908761.1"/>
    <property type="molecule type" value="Genomic_DNA"/>
</dbReference>
<dbReference type="GO" id="GO:0004806">
    <property type="term" value="F:triacylglycerol lipase activity"/>
    <property type="evidence" value="ECO:0007669"/>
    <property type="project" value="UniProtKB-EC"/>
</dbReference>
<dbReference type="GeneID" id="54778727"/>
<dbReference type="InterPro" id="IPR005152">
    <property type="entry name" value="Lipase_secreted"/>
</dbReference>
<dbReference type="GO" id="GO:0016042">
    <property type="term" value="P:lipid catabolic process"/>
    <property type="evidence" value="ECO:0007669"/>
    <property type="project" value="InterPro"/>
</dbReference>
<dbReference type="PANTHER" id="PTHR34853">
    <property type="match status" value="1"/>
</dbReference>
<dbReference type="InterPro" id="IPR029058">
    <property type="entry name" value="AB_hydrolase_fold"/>
</dbReference>
<evidence type="ECO:0000313" key="6">
    <source>
        <dbReference type="Proteomes" id="UP000449547"/>
    </source>
</evidence>
<dbReference type="PANTHER" id="PTHR34853:SF1">
    <property type="entry name" value="LIPASE 5"/>
    <property type="match status" value="1"/>
</dbReference>
<accession>A0A642UZR1</accession>
<gene>
    <name evidence="5" type="ORF">DIURU_000074</name>
</gene>
<evidence type="ECO:0008006" key="7">
    <source>
        <dbReference type="Google" id="ProtNLM"/>
    </source>
</evidence>
<sequence>MNLVIWWLMVVAVAAKVLKPSQDEWYQDPANLATAEPGEVLKLRPVPHKLRSVYFSMNVAGAWQVMVKSQTKHGHPVAVVSTVIAPHGARNDRVLFFQMAQDTSDPDCAPSYSVLSGASMTTIYNQLEMATLQLALDRGMFVVLPDYETVHGWWPGGKQTGYAVLDSIRGVVKHTEDTTGISPSAKVTMWGYSGGSIPTKWASALIKRYAPDLRKNVVGAAVGGVVSNLGSTARHNEGTLYAGLVASAVGGLAKQYPEFDELIRDQLSDAHYREINYTQNSCMVPAVIKFRHKRFFTGDKPYARDGLTVLDLPLVQKIFKEHTMADDPDTPYPHIPMLLYHAKNDEIINYHDSEVMFHSWCKKGIKSLEFVTDLTSRHVNGIVTGGPMVVNWLEQRMDGVQPNTGCDAREVESFLDGTNVTRWSMAKKFAANVWGRPVGPVTTLPSTVSSTTSWFTGLTEPAGLPSWWNVKRWWHSWQALHSAN</sequence>
<feature type="chain" id="PRO_5024873832" description="Triacylglycerol lipase" evidence="4">
    <location>
        <begin position="16"/>
        <end position="484"/>
    </location>
</feature>
<keyword evidence="2" id="KW-0325">Glycoprotein</keyword>
<evidence type="ECO:0000256" key="4">
    <source>
        <dbReference type="SAM" id="SignalP"/>
    </source>
</evidence>
<comment type="catalytic activity">
    <reaction evidence="3">
        <text>a triacylglycerol + H2O = a diacylglycerol + a fatty acid + H(+)</text>
        <dbReference type="Rhea" id="RHEA:12044"/>
        <dbReference type="ChEBI" id="CHEBI:15377"/>
        <dbReference type="ChEBI" id="CHEBI:15378"/>
        <dbReference type="ChEBI" id="CHEBI:17855"/>
        <dbReference type="ChEBI" id="CHEBI:18035"/>
        <dbReference type="ChEBI" id="CHEBI:28868"/>
        <dbReference type="EC" id="3.1.1.3"/>
    </reaction>
    <physiologicalReaction direction="left-to-right" evidence="3">
        <dbReference type="Rhea" id="RHEA:12045"/>
    </physiologicalReaction>
</comment>
<evidence type="ECO:0000256" key="2">
    <source>
        <dbReference type="ARBA" id="ARBA00023180"/>
    </source>
</evidence>
<organism evidence="5 6">
    <name type="scientific">Diutina rugosa</name>
    <name type="common">Yeast</name>
    <name type="synonym">Candida rugosa</name>
    <dbReference type="NCBI Taxonomy" id="5481"/>
    <lineage>
        <taxon>Eukaryota</taxon>
        <taxon>Fungi</taxon>
        <taxon>Dikarya</taxon>
        <taxon>Ascomycota</taxon>
        <taxon>Saccharomycotina</taxon>
        <taxon>Pichiomycetes</taxon>
        <taxon>Debaryomycetaceae</taxon>
        <taxon>Diutina</taxon>
    </lineage>
</organism>
<evidence type="ECO:0000313" key="5">
    <source>
        <dbReference type="EMBL" id="KAA8908761.1"/>
    </source>
</evidence>
<dbReference type="AlphaFoldDB" id="A0A642UZR1"/>
<dbReference type="Gene3D" id="3.40.50.1820">
    <property type="entry name" value="alpha/beta hydrolase"/>
    <property type="match status" value="1"/>
</dbReference>
<dbReference type="PIRSF" id="PIRSF029171">
    <property type="entry name" value="Esterase_LipA"/>
    <property type="match status" value="1"/>
</dbReference>
<evidence type="ECO:0000256" key="3">
    <source>
        <dbReference type="ARBA" id="ARBA00023369"/>
    </source>
</evidence>
<dbReference type="OrthoDB" id="2373480at2759"/>
<name>A0A642UZR1_DIURU</name>
<dbReference type="Pfam" id="PF03583">
    <property type="entry name" value="LIP"/>
    <property type="match status" value="1"/>
</dbReference>
<dbReference type="RefSeq" id="XP_034015189.1">
    <property type="nucleotide sequence ID" value="XM_034159021.1"/>
</dbReference>
<proteinExistence type="predicted"/>
<protein>
    <recommendedName>
        <fullName evidence="7">Triacylglycerol lipase</fullName>
    </recommendedName>
</protein>
<dbReference type="OMA" id="AEWAGEY"/>
<dbReference type="Gene3D" id="1.10.260.130">
    <property type="match status" value="1"/>
</dbReference>
<dbReference type="VEuPathDB" id="FungiDB:DIURU_000074"/>
<dbReference type="SUPFAM" id="SSF53474">
    <property type="entry name" value="alpha/beta-Hydrolases"/>
    <property type="match status" value="1"/>
</dbReference>
<evidence type="ECO:0000256" key="1">
    <source>
        <dbReference type="ARBA" id="ARBA00022729"/>
    </source>
</evidence>
<comment type="caution">
    <text evidence="5">The sequence shown here is derived from an EMBL/GenBank/DDBJ whole genome shotgun (WGS) entry which is preliminary data.</text>
</comment>
<feature type="signal peptide" evidence="4">
    <location>
        <begin position="1"/>
        <end position="15"/>
    </location>
</feature>